<sequence>MSVRVLLLFVLGLRHGISHPADYVQPVVNKRGQLLPQGGWTHVRDLGGKGFPSLSPTYDRSPGVAS</sequence>
<comment type="caution">
    <text evidence="2">The sequence shown here is derived from an EMBL/GenBank/DDBJ whole genome shotgun (WGS) entry which is preliminary data.</text>
</comment>
<evidence type="ECO:0000313" key="3">
    <source>
        <dbReference type="Proteomes" id="UP000429607"/>
    </source>
</evidence>
<evidence type="ECO:0000313" key="2">
    <source>
        <dbReference type="EMBL" id="KAE8963183.1"/>
    </source>
</evidence>
<proteinExistence type="predicted"/>
<feature type="signal peptide" evidence="1">
    <location>
        <begin position="1"/>
        <end position="18"/>
    </location>
</feature>
<gene>
    <name evidence="2" type="ORF">PR001_g29455</name>
</gene>
<evidence type="ECO:0008006" key="4">
    <source>
        <dbReference type="Google" id="ProtNLM"/>
    </source>
</evidence>
<dbReference type="Proteomes" id="UP000429607">
    <property type="component" value="Unassembled WGS sequence"/>
</dbReference>
<name>A0A6A3H2C4_9STRA</name>
<dbReference type="EMBL" id="QXFV01005899">
    <property type="protein sequence ID" value="KAE8963183.1"/>
    <property type="molecule type" value="Genomic_DNA"/>
</dbReference>
<reference evidence="2 3" key="1">
    <citation type="submission" date="2018-09" db="EMBL/GenBank/DDBJ databases">
        <title>Genomic investigation of the strawberry pathogen Phytophthora fragariae indicates pathogenicity is determined by transcriptional variation in three key races.</title>
        <authorList>
            <person name="Adams T.M."/>
            <person name="Armitage A.D."/>
            <person name="Sobczyk M.K."/>
            <person name="Bates H.J."/>
            <person name="Dunwell J.M."/>
            <person name="Nellist C.F."/>
            <person name="Harrison R.J."/>
        </authorList>
    </citation>
    <scope>NUCLEOTIDE SEQUENCE [LARGE SCALE GENOMIC DNA]</scope>
    <source>
        <strain evidence="2 3">SCRP249</strain>
    </source>
</reference>
<keyword evidence="1" id="KW-0732">Signal</keyword>
<organism evidence="2 3">
    <name type="scientific">Phytophthora rubi</name>
    <dbReference type="NCBI Taxonomy" id="129364"/>
    <lineage>
        <taxon>Eukaryota</taxon>
        <taxon>Sar</taxon>
        <taxon>Stramenopiles</taxon>
        <taxon>Oomycota</taxon>
        <taxon>Peronosporomycetes</taxon>
        <taxon>Peronosporales</taxon>
        <taxon>Peronosporaceae</taxon>
        <taxon>Phytophthora</taxon>
    </lineage>
</organism>
<dbReference type="AlphaFoldDB" id="A0A6A3H2C4"/>
<accession>A0A6A3H2C4</accession>
<protein>
    <recommendedName>
        <fullName evidence="4">RxLR effector protein</fullName>
    </recommendedName>
</protein>
<evidence type="ECO:0000256" key="1">
    <source>
        <dbReference type="SAM" id="SignalP"/>
    </source>
</evidence>
<feature type="chain" id="PRO_5025576936" description="RxLR effector protein" evidence="1">
    <location>
        <begin position="19"/>
        <end position="66"/>
    </location>
</feature>